<dbReference type="Pfam" id="PF10166">
    <property type="entry name" value="DUF2368"/>
    <property type="match status" value="1"/>
</dbReference>
<evidence type="ECO:0000256" key="2">
    <source>
        <dbReference type="SAM" id="Phobius"/>
    </source>
</evidence>
<feature type="transmembrane region" description="Helical" evidence="2">
    <location>
        <begin position="71"/>
        <end position="90"/>
    </location>
</feature>
<protein>
    <submittedName>
        <fullName evidence="5">Plasminogen receptor (KT)</fullName>
    </submittedName>
</protein>
<dbReference type="EMBL" id="UXUI01007339">
    <property type="protein sequence ID" value="VDD87074.1"/>
    <property type="molecule type" value="Genomic_DNA"/>
</dbReference>
<evidence type="ECO:0000256" key="1">
    <source>
        <dbReference type="SAM" id="Coils"/>
    </source>
</evidence>
<reference evidence="5" key="1">
    <citation type="submission" date="2016-04" db="UniProtKB">
        <authorList>
            <consortium name="WormBaseParasite"/>
        </authorList>
    </citation>
    <scope>IDENTIFICATION</scope>
</reference>
<gene>
    <name evidence="3" type="ORF">EVEC_LOCUS2217</name>
</gene>
<dbReference type="WBParaSite" id="EVEC_0000250901-mRNA-1">
    <property type="protein sequence ID" value="EVEC_0000250901-mRNA-1"/>
    <property type="gene ID" value="EVEC_0000250901"/>
</dbReference>
<feature type="coiled-coil region" evidence="1">
    <location>
        <begin position="15"/>
        <end position="43"/>
    </location>
</feature>
<keyword evidence="2" id="KW-1133">Transmembrane helix</keyword>
<dbReference type="InterPro" id="IPR019319">
    <property type="entry name" value="Plg-R(KT)"/>
</dbReference>
<keyword evidence="2" id="KW-0472">Membrane</keyword>
<feature type="transmembrane region" description="Helical" evidence="2">
    <location>
        <begin position="48"/>
        <end position="65"/>
    </location>
</feature>
<keyword evidence="4" id="KW-1185">Reference proteome</keyword>
<dbReference type="GO" id="GO:0005886">
    <property type="term" value="C:plasma membrane"/>
    <property type="evidence" value="ECO:0007669"/>
    <property type="project" value="InterPro"/>
</dbReference>
<evidence type="ECO:0000313" key="3">
    <source>
        <dbReference type="EMBL" id="VDD87074.1"/>
    </source>
</evidence>
<name>A0A158Q9M4_ENTVE</name>
<keyword evidence="2" id="KW-0812">Transmembrane</keyword>
<evidence type="ECO:0000313" key="5">
    <source>
        <dbReference type="WBParaSite" id="EVEC_0000250901-mRNA-1"/>
    </source>
</evidence>
<accession>A0A158Q9M4</accession>
<reference evidence="3 4" key="2">
    <citation type="submission" date="2018-10" db="EMBL/GenBank/DDBJ databases">
        <authorList>
            <consortium name="Pathogen Informatics"/>
        </authorList>
    </citation>
    <scope>NUCLEOTIDE SEQUENCE [LARGE SCALE GENOMIC DNA]</scope>
</reference>
<dbReference type="AlphaFoldDB" id="A0A158Q9M4"/>
<evidence type="ECO:0000313" key="4">
    <source>
        <dbReference type="Proteomes" id="UP000274131"/>
    </source>
</evidence>
<proteinExistence type="predicted"/>
<keyword evidence="1" id="KW-0175">Coiled coil</keyword>
<organism evidence="5">
    <name type="scientific">Enterobius vermicularis</name>
    <name type="common">Human pinworm</name>
    <dbReference type="NCBI Taxonomy" id="51028"/>
    <lineage>
        <taxon>Eukaryota</taxon>
        <taxon>Metazoa</taxon>
        <taxon>Ecdysozoa</taxon>
        <taxon>Nematoda</taxon>
        <taxon>Chromadorea</taxon>
        <taxon>Rhabditida</taxon>
        <taxon>Spirurina</taxon>
        <taxon>Oxyuridomorpha</taxon>
        <taxon>Oxyuroidea</taxon>
        <taxon>Oxyuridae</taxon>
        <taxon>Enterobius</taxon>
    </lineage>
</organism>
<dbReference type="Proteomes" id="UP000274131">
    <property type="component" value="Unassembled WGS sequence"/>
</dbReference>
<sequence length="138" mass="16264">MLLKRTGLHRIFDRLDREQASRREALEQILEERRRALQLANRREVHKWGSLCGSLVAVIYAFHAWKKKQPFYFLPTTAILVYLAYVADYFRSSRRTSNFDSFSTSSMFPKSKVICLPVTLEAIRNRRLMESLSIAEYD</sequence>
<dbReference type="OrthoDB" id="10256697at2759"/>